<dbReference type="GeneID" id="115881601"/>
<dbReference type="Gene3D" id="1.20.58.130">
    <property type="match status" value="1"/>
</dbReference>
<feature type="compositionally biased region" description="Low complexity" evidence="2">
    <location>
        <begin position="764"/>
        <end position="785"/>
    </location>
</feature>
<evidence type="ECO:0000256" key="2">
    <source>
        <dbReference type="SAM" id="MobiDB-lite"/>
    </source>
</evidence>
<feature type="region of interest" description="Disordered" evidence="2">
    <location>
        <begin position="807"/>
        <end position="830"/>
    </location>
</feature>
<sequence length="830" mass="94166">MFLSTITRFLNIIFNWIQVFLVIICVKCLQCEVNGFSGIILIKVFQTKMPKRNKHRKHGKNRKKYAREKCENNSQPADDSISPENNSDTLVNFNNSLNFQTPLRPKVKNTNSPILESPVNTIIPNSSKDDFSLNVKNDILEEYTPVKTNHYKRRVSLTKQRERRSESWNVTNLKDLFEEDLSSCSATVIHNNCELRKSNSRRRSSSSIAKLHSPGKEKPLSFHKSTQTLDEISLHQSLADNIITETPKMNHGTKDFAQIDKTLNLNNAKNNSNHALKLIHADININPYLKDTGFINVELDQNQKKINKEPSAEERSFFSPQLFNMESSSTPVDKIHSQKLYSYLKETVMKETMENVISSGGKFDFISNKIDTTPLRDSIVCDTPRSEKILNKKQNLNGSFDIQIDPIVQNKRDVNFNTPPVSEKTNYKEKTNSIRLLSNKKRSYGTSSMLYDRSSPKMSKLLKHSRMFNKNMSYSRLSASRRSSLDRSCELSRFSNNSRVGLYEKMINKIRKYSRVSARWSYRMVDICSQLGIQIKKSLTSLCKVYEKNTVQECTERVCKCEELREQISNLNTHISGLNSEIENLKQQLHENNDNKNSDIEKLNTEINKIKQELSRVTDVRSELTSLKEQFQCFKTRSIEQAATSAPSSVVNSAPPPPPPPLPPPPPPPPPPLLMVQKPQKLGLGKRAKTTLGIPSVEKSDSRPVISLDDILKVKLKKASERPTVNPTTRNRTSTPVVSMDMLRQVKLRPSSRPSMVKSTPNRSSLSTPGGSTGSSDTPTSPHSSLCRLLNGDSGVWRVKRLKKVGGYSLDSVHRRSPSIVTGRRERTDS</sequence>
<keyword evidence="1" id="KW-0175">Coiled coil</keyword>
<dbReference type="GO" id="GO:0005634">
    <property type="term" value="C:nucleus"/>
    <property type="evidence" value="ECO:0007669"/>
    <property type="project" value="TreeGrafter"/>
</dbReference>
<gene>
    <name evidence="4" type="primary">LOC115881601</name>
</gene>
<dbReference type="PANTHER" id="PTHR23330">
    <property type="entry name" value="P300 TRANSCRIPTIONAL COFACTOR JMY-RELATED"/>
    <property type="match status" value="1"/>
</dbReference>
<feature type="region of interest" description="Disordered" evidence="2">
    <location>
        <begin position="747"/>
        <end position="790"/>
    </location>
</feature>
<feature type="compositionally biased region" description="Basic residues" evidence="2">
    <location>
        <begin position="51"/>
        <end position="66"/>
    </location>
</feature>
<dbReference type="OrthoDB" id="8193675at2759"/>
<organism evidence="3 4">
    <name type="scientific">Sitophilus oryzae</name>
    <name type="common">Rice weevil</name>
    <name type="synonym">Curculio oryzae</name>
    <dbReference type="NCBI Taxonomy" id="7048"/>
    <lineage>
        <taxon>Eukaryota</taxon>
        <taxon>Metazoa</taxon>
        <taxon>Ecdysozoa</taxon>
        <taxon>Arthropoda</taxon>
        <taxon>Hexapoda</taxon>
        <taxon>Insecta</taxon>
        <taxon>Pterygota</taxon>
        <taxon>Neoptera</taxon>
        <taxon>Endopterygota</taxon>
        <taxon>Coleoptera</taxon>
        <taxon>Polyphaga</taxon>
        <taxon>Cucujiformia</taxon>
        <taxon>Curculionidae</taxon>
        <taxon>Dryophthorinae</taxon>
        <taxon>Sitophilus</taxon>
    </lineage>
</organism>
<dbReference type="KEGG" id="soy:115881601"/>
<dbReference type="InParanoid" id="A0A6J2XTX7"/>
<feature type="region of interest" description="Disordered" evidence="2">
    <location>
        <begin position="644"/>
        <end position="673"/>
    </location>
</feature>
<dbReference type="Proteomes" id="UP000504635">
    <property type="component" value="Unplaced"/>
</dbReference>
<dbReference type="AlphaFoldDB" id="A0A6J2XTX7"/>
<feature type="compositionally biased region" description="Pro residues" evidence="2">
    <location>
        <begin position="654"/>
        <end position="673"/>
    </location>
</feature>
<feature type="compositionally biased region" description="Polar residues" evidence="2">
    <location>
        <begin position="752"/>
        <end position="763"/>
    </location>
</feature>
<name>A0A6J2XTX7_SITOR</name>
<reference evidence="4" key="1">
    <citation type="submission" date="2025-08" db="UniProtKB">
        <authorList>
            <consortium name="RefSeq"/>
        </authorList>
    </citation>
    <scope>IDENTIFICATION</scope>
    <source>
        <tissue evidence="4">Gonads</tissue>
    </source>
</reference>
<feature type="compositionally biased region" description="Polar residues" evidence="2">
    <location>
        <begin position="72"/>
        <end position="85"/>
    </location>
</feature>
<feature type="coiled-coil region" evidence="1">
    <location>
        <begin position="561"/>
        <end position="630"/>
    </location>
</feature>
<evidence type="ECO:0000313" key="3">
    <source>
        <dbReference type="Proteomes" id="UP000504635"/>
    </source>
</evidence>
<feature type="region of interest" description="Disordered" evidence="2">
    <location>
        <begin position="197"/>
        <end position="224"/>
    </location>
</feature>
<keyword evidence="3" id="KW-1185">Reference proteome</keyword>
<protein>
    <submittedName>
        <fullName evidence="4">Cyclin-dependent kinase 12-like isoform X1</fullName>
    </submittedName>
</protein>
<proteinExistence type="predicted"/>
<accession>A0A6J2XTX7</accession>
<feature type="region of interest" description="Disordered" evidence="2">
    <location>
        <begin position="51"/>
        <end position="85"/>
    </location>
</feature>
<evidence type="ECO:0000313" key="4">
    <source>
        <dbReference type="RefSeq" id="XP_030755007.1"/>
    </source>
</evidence>
<dbReference type="RefSeq" id="XP_030755007.1">
    <property type="nucleotide sequence ID" value="XM_030899147.1"/>
</dbReference>
<dbReference type="GO" id="GO:0005737">
    <property type="term" value="C:cytoplasm"/>
    <property type="evidence" value="ECO:0007669"/>
    <property type="project" value="TreeGrafter"/>
</dbReference>
<dbReference type="PANTHER" id="PTHR23330:SF9">
    <property type="entry name" value="PROLINE-RICH PROTEIN 11"/>
    <property type="match status" value="1"/>
</dbReference>
<evidence type="ECO:0000256" key="1">
    <source>
        <dbReference type="SAM" id="Coils"/>
    </source>
</evidence>